<comment type="caution">
    <text evidence="1">The sequence shown here is derived from an EMBL/GenBank/DDBJ whole genome shotgun (WGS) entry which is preliminary data.</text>
</comment>
<dbReference type="EMBL" id="JAAIUW010000005">
    <property type="protein sequence ID" value="KAF7833637.1"/>
    <property type="molecule type" value="Genomic_DNA"/>
</dbReference>
<protein>
    <submittedName>
        <fullName evidence="1">Uncharacterized protein</fullName>
    </submittedName>
</protein>
<reference evidence="1" key="1">
    <citation type="submission" date="2020-09" db="EMBL/GenBank/DDBJ databases">
        <title>Genome-Enabled Discovery of Anthraquinone Biosynthesis in Senna tora.</title>
        <authorList>
            <person name="Kang S.-H."/>
            <person name="Pandey R.P."/>
            <person name="Lee C.-M."/>
            <person name="Sim J.-S."/>
            <person name="Jeong J.-T."/>
            <person name="Choi B.-S."/>
            <person name="Jung M."/>
            <person name="Ginzburg D."/>
            <person name="Zhao K."/>
            <person name="Won S.Y."/>
            <person name="Oh T.-J."/>
            <person name="Yu Y."/>
            <person name="Kim N.-H."/>
            <person name="Lee O.R."/>
            <person name="Lee T.-H."/>
            <person name="Bashyal P."/>
            <person name="Kim T.-S."/>
            <person name="Lee W.-H."/>
            <person name="Kawkins C."/>
            <person name="Kim C.-K."/>
            <person name="Kim J.S."/>
            <person name="Ahn B.O."/>
            <person name="Rhee S.Y."/>
            <person name="Sohng J.K."/>
        </authorList>
    </citation>
    <scope>NUCLEOTIDE SEQUENCE</scope>
    <source>
        <tissue evidence="1">Leaf</tissue>
    </source>
</reference>
<organism evidence="1 2">
    <name type="scientific">Senna tora</name>
    <dbReference type="NCBI Taxonomy" id="362788"/>
    <lineage>
        <taxon>Eukaryota</taxon>
        <taxon>Viridiplantae</taxon>
        <taxon>Streptophyta</taxon>
        <taxon>Embryophyta</taxon>
        <taxon>Tracheophyta</taxon>
        <taxon>Spermatophyta</taxon>
        <taxon>Magnoliopsida</taxon>
        <taxon>eudicotyledons</taxon>
        <taxon>Gunneridae</taxon>
        <taxon>Pentapetalae</taxon>
        <taxon>rosids</taxon>
        <taxon>fabids</taxon>
        <taxon>Fabales</taxon>
        <taxon>Fabaceae</taxon>
        <taxon>Caesalpinioideae</taxon>
        <taxon>Cassia clade</taxon>
        <taxon>Senna</taxon>
    </lineage>
</organism>
<keyword evidence="2" id="KW-1185">Reference proteome</keyword>
<evidence type="ECO:0000313" key="2">
    <source>
        <dbReference type="Proteomes" id="UP000634136"/>
    </source>
</evidence>
<accession>A0A834WWR1</accession>
<proteinExistence type="predicted"/>
<dbReference type="AlphaFoldDB" id="A0A834WWR1"/>
<gene>
    <name evidence="1" type="ORF">G2W53_015970</name>
</gene>
<dbReference type="Proteomes" id="UP000634136">
    <property type="component" value="Unassembled WGS sequence"/>
</dbReference>
<evidence type="ECO:0000313" key="1">
    <source>
        <dbReference type="EMBL" id="KAF7833637.1"/>
    </source>
</evidence>
<name>A0A834WWR1_9FABA</name>
<sequence>MYLMIHELPNTPEYFHEPEFRVLDAAGGRNVTLLIRNPNAEHNITYVGLNAEMWYGSYGEHVDSTRMYPLSLFQDVREETRVGLEFARVGADVTW</sequence>